<accession>A0ABW1MKE0</accession>
<gene>
    <name evidence="1" type="ORF">ACFP4F_17320</name>
</gene>
<dbReference type="RefSeq" id="WP_078649091.1">
    <property type="nucleotide sequence ID" value="NZ_JBHSPX010000004.1"/>
</dbReference>
<sequence length="88" mass="9885">MPPRRCEGGRRRGEAARRHAECICRILLADSDQLESYEVASAREKLTEVRRFITGTLAPHAALDPDDKRVQHILTHLDSVEAPLDLIA</sequence>
<dbReference type="Proteomes" id="UP001596139">
    <property type="component" value="Unassembled WGS sequence"/>
</dbReference>
<name>A0ABW1MKE0_9ACTN</name>
<evidence type="ECO:0000313" key="1">
    <source>
        <dbReference type="EMBL" id="MFC6064296.1"/>
    </source>
</evidence>
<evidence type="ECO:0000313" key="2">
    <source>
        <dbReference type="Proteomes" id="UP001596139"/>
    </source>
</evidence>
<reference evidence="2" key="1">
    <citation type="journal article" date="2019" name="Int. J. Syst. Evol. Microbiol.">
        <title>The Global Catalogue of Microorganisms (GCM) 10K type strain sequencing project: providing services to taxonomists for standard genome sequencing and annotation.</title>
        <authorList>
            <consortium name="The Broad Institute Genomics Platform"/>
            <consortium name="The Broad Institute Genome Sequencing Center for Infectious Disease"/>
            <person name="Wu L."/>
            <person name="Ma J."/>
        </authorList>
    </citation>
    <scope>NUCLEOTIDE SEQUENCE [LARGE SCALE GENOMIC DNA]</scope>
    <source>
        <strain evidence="2">CGMCC 1.15180</strain>
    </source>
</reference>
<keyword evidence="2" id="KW-1185">Reference proteome</keyword>
<organism evidence="1 2">
    <name type="scientific">Streptomyces ochraceiscleroticus</name>
    <dbReference type="NCBI Taxonomy" id="47761"/>
    <lineage>
        <taxon>Bacteria</taxon>
        <taxon>Bacillati</taxon>
        <taxon>Actinomycetota</taxon>
        <taxon>Actinomycetes</taxon>
        <taxon>Kitasatosporales</taxon>
        <taxon>Streptomycetaceae</taxon>
        <taxon>Streptomyces</taxon>
    </lineage>
</organism>
<dbReference type="EMBL" id="JBHSPX010000004">
    <property type="protein sequence ID" value="MFC6064296.1"/>
    <property type="molecule type" value="Genomic_DNA"/>
</dbReference>
<proteinExistence type="predicted"/>
<comment type="caution">
    <text evidence="1">The sequence shown here is derived from an EMBL/GenBank/DDBJ whole genome shotgun (WGS) entry which is preliminary data.</text>
</comment>
<protein>
    <submittedName>
        <fullName evidence="1">Uncharacterized protein</fullName>
    </submittedName>
</protein>